<organism evidence="4 5">
    <name type="scientific">Bhargavaea ullalensis</name>
    <dbReference type="NCBI Taxonomy" id="1265685"/>
    <lineage>
        <taxon>Bacteria</taxon>
        <taxon>Bacillati</taxon>
        <taxon>Bacillota</taxon>
        <taxon>Bacilli</taxon>
        <taxon>Bacillales</taxon>
        <taxon>Caryophanaceae</taxon>
        <taxon>Bhargavaea</taxon>
    </lineage>
</organism>
<keyword evidence="5" id="KW-1185">Reference proteome</keyword>
<reference evidence="4 5" key="1">
    <citation type="submission" date="2024-06" db="EMBL/GenBank/DDBJ databases">
        <title>Genomic Encyclopedia of Type Strains, Phase IV (KMG-IV): sequencing the most valuable type-strain genomes for metagenomic binning, comparative biology and taxonomic classification.</title>
        <authorList>
            <person name="Goeker M."/>
        </authorList>
    </citation>
    <scope>NUCLEOTIDE SEQUENCE [LARGE SCALE GENOMIC DNA]</scope>
    <source>
        <strain evidence="4 5">DSM 26128</strain>
    </source>
</reference>
<keyword evidence="1 3" id="KW-0732">Signal</keyword>
<dbReference type="Proteomes" id="UP001549099">
    <property type="component" value="Unassembled WGS sequence"/>
</dbReference>
<dbReference type="EMBL" id="JBEPLW010000017">
    <property type="protein sequence ID" value="MET3576198.1"/>
    <property type="molecule type" value="Genomic_DNA"/>
</dbReference>
<dbReference type="PIRSF" id="PIRSF002825">
    <property type="entry name" value="CfbpA"/>
    <property type="match status" value="1"/>
</dbReference>
<dbReference type="PROSITE" id="PS51257">
    <property type="entry name" value="PROKAR_LIPOPROTEIN"/>
    <property type="match status" value="1"/>
</dbReference>
<evidence type="ECO:0000256" key="2">
    <source>
        <dbReference type="SAM" id="MobiDB-lite"/>
    </source>
</evidence>
<feature type="compositionally biased region" description="Basic and acidic residues" evidence="2">
    <location>
        <begin position="30"/>
        <end position="57"/>
    </location>
</feature>
<dbReference type="Gene3D" id="3.40.190.10">
    <property type="entry name" value="Periplasmic binding protein-like II"/>
    <property type="match status" value="2"/>
</dbReference>
<proteinExistence type="predicted"/>
<protein>
    <submittedName>
        <fullName evidence="4">Iron(III) transport system substrate-binding protein</fullName>
    </submittedName>
</protein>
<feature type="signal peptide" evidence="3">
    <location>
        <begin position="1"/>
        <end position="26"/>
    </location>
</feature>
<accession>A0ABV2GD45</accession>
<feature type="region of interest" description="Disordered" evidence="2">
    <location>
        <begin position="30"/>
        <end position="61"/>
    </location>
</feature>
<comment type="caution">
    <text evidence="4">The sequence shown here is derived from an EMBL/GenBank/DDBJ whole genome shotgun (WGS) entry which is preliminary data.</text>
</comment>
<dbReference type="PANTHER" id="PTHR30006">
    <property type="entry name" value="THIAMINE-BINDING PERIPLASMIC PROTEIN-RELATED"/>
    <property type="match status" value="1"/>
</dbReference>
<evidence type="ECO:0000313" key="5">
    <source>
        <dbReference type="Proteomes" id="UP001549099"/>
    </source>
</evidence>
<evidence type="ECO:0000256" key="3">
    <source>
        <dbReference type="SAM" id="SignalP"/>
    </source>
</evidence>
<dbReference type="InterPro" id="IPR006059">
    <property type="entry name" value="SBP"/>
</dbReference>
<gene>
    <name evidence="4" type="ORF">ABID49_002113</name>
</gene>
<evidence type="ECO:0000256" key="1">
    <source>
        <dbReference type="ARBA" id="ARBA00022729"/>
    </source>
</evidence>
<dbReference type="SUPFAM" id="SSF53850">
    <property type="entry name" value="Periplasmic binding protein-like II"/>
    <property type="match status" value="1"/>
</dbReference>
<evidence type="ECO:0000313" key="4">
    <source>
        <dbReference type="EMBL" id="MET3576198.1"/>
    </source>
</evidence>
<dbReference type="Pfam" id="PF13416">
    <property type="entry name" value="SBP_bac_8"/>
    <property type="match status" value="1"/>
</dbReference>
<feature type="chain" id="PRO_5046710917" evidence="3">
    <location>
        <begin position="27"/>
        <end position="381"/>
    </location>
</feature>
<name>A0ABV2GD45_9BACL</name>
<sequence length="381" mass="43571">MGKMFKKSWLLLVAALFALMLAGCMADSGTKDNADADKGTDDKSDTGKSEGEDKPAAEDLEDKVVIYSPHGSDILGDFKQQFEEEYGIKMEFLDMGSQEILDRVRSEKNNTQADVWWGAPQVNFDQAKDEGLLAEYKPSYADALDDMYHDEDWMWSGTSMTPEVIMYNNKEISEEEAPTDWDDLVDPKWKDELIIRYPLASGTMRTIYSAMIYRTYKDTEDTQEGYDWLKKLDANTKEYSANPELMYNQLAKGVGTLTVWNMPDTVMLAEEKGYPFGYVLPESGTPVLTEGIAVIKDAPHPKAAEAFYEFVNTKEAAKLLAEKYYRIPTRDDVDDLPEWITEAEDKIKPMDIDWALFQEKSDEWMDYWDNHIKSSDKEKGE</sequence>
<dbReference type="InterPro" id="IPR026045">
    <property type="entry name" value="Ferric-bd"/>
</dbReference>